<protein>
    <submittedName>
        <fullName evidence="1">Uncharacterized protein</fullName>
    </submittedName>
</protein>
<evidence type="ECO:0000313" key="2">
    <source>
        <dbReference type="Proteomes" id="UP000499080"/>
    </source>
</evidence>
<proteinExistence type="predicted"/>
<dbReference type="Proteomes" id="UP000499080">
    <property type="component" value="Unassembled WGS sequence"/>
</dbReference>
<sequence length="85" mass="9410">MNFADLSVCDGAFVGMNESRMRKVIWVRYGVKSRSCFPNFNPFEDSTAPGNTENFGPKCTLYSTDMGELSLRVTMLGLLGKLVCS</sequence>
<accession>A0A4Y2S1W9</accession>
<evidence type="ECO:0000313" key="1">
    <source>
        <dbReference type="EMBL" id="GBN81991.1"/>
    </source>
</evidence>
<dbReference type="AlphaFoldDB" id="A0A4Y2S1W9"/>
<gene>
    <name evidence="1" type="ORF">AVEN_147875_1</name>
</gene>
<organism evidence="1 2">
    <name type="scientific">Araneus ventricosus</name>
    <name type="common">Orbweaver spider</name>
    <name type="synonym">Epeira ventricosa</name>
    <dbReference type="NCBI Taxonomy" id="182803"/>
    <lineage>
        <taxon>Eukaryota</taxon>
        <taxon>Metazoa</taxon>
        <taxon>Ecdysozoa</taxon>
        <taxon>Arthropoda</taxon>
        <taxon>Chelicerata</taxon>
        <taxon>Arachnida</taxon>
        <taxon>Araneae</taxon>
        <taxon>Araneomorphae</taxon>
        <taxon>Entelegynae</taxon>
        <taxon>Araneoidea</taxon>
        <taxon>Araneidae</taxon>
        <taxon>Araneus</taxon>
    </lineage>
</organism>
<name>A0A4Y2S1W9_ARAVE</name>
<keyword evidence="2" id="KW-1185">Reference proteome</keyword>
<comment type="caution">
    <text evidence="1">The sequence shown here is derived from an EMBL/GenBank/DDBJ whole genome shotgun (WGS) entry which is preliminary data.</text>
</comment>
<reference evidence="1 2" key="1">
    <citation type="journal article" date="2019" name="Sci. Rep.">
        <title>Orb-weaving spider Araneus ventricosus genome elucidates the spidroin gene catalogue.</title>
        <authorList>
            <person name="Kono N."/>
            <person name="Nakamura H."/>
            <person name="Ohtoshi R."/>
            <person name="Moran D.A.P."/>
            <person name="Shinohara A."/>
            <person name="Yoshida Y."/>
            <person name="Fujiwara M."/>
            <person name="Mori M."/>
            <person name="Tomita M."/>
            <person name="Arakawa K."/>
        </authorList>
    </citation>
    <scope>NUCLEOTIDE SEQUENCE [LARGE SCALE GENOMIC DNA]</scope>
</reference>
<dbReference type="EMBL" id="BGPR01019459">
    <property type="protein sequence ID" value="GBN81991.1"/>
    <property type="molecule type" value="Genomic_DNA"/>
</dbReference>